<evidence type="ECO:0000256" key="3">
    <source>
        <dbReference type="ARBA" id="ARBA00022723"/>
    </source>
</evidence>
<evidence type="ECO:0000256" key="4">
    <source>
        <dbReference type="ARBA" id="ARBA00022730"/>
    </source>
</evidence>
<evidence type="ECO:0000259" key="11">
    <source>
        <dbReference type="PROSITE" id="PS50936"/>
    </source>
</evidence>
<keyword evidence="6 10" id="KW-0378">Hydrolase</keyword>
<comment type="similarity">
    <text evidence="10">Belongs to the TRAFAC class YlqF/YawG GTPase family. RsgA subfamily.</text>
</comment>
<dbReference type="PROSITE" id="PS51721">
    <property type="entry name" value="G_CP"/>
    <property type="match status" value="1"/>
</dbReference>
<dbReference type="AlphaFoldDB" id="A0A7I8E0Z6"/>
<evidence type="ECO:0000256" key="5">
    <source>
        <dbReference type="ARBA" id="ARBA00022741"/>
    </source>
</evidence>
<evidence type="ECO:0000313" key="14">
    <source>
        <dbReference type="Proteomes" id="UP000593842"/>
    </source>
</evidence>
<dbReference type="EC" id="3.6.1.-" evidence="10"/>
<dbReference type="Pfam" id="PF03193">
    <property type="entry name" value="RsgA_GTPase"/>
    <property type="match status" value="1"/>
</dbReference>
<feature type="domain" description="EngC GTPase" evidence="11">
    <location>
        <begin position="76"/>
        <end position="222"/>
    </location>
</feature>
<organism evidence="13 14">
    <name type="scientific">Faecalibacillus intestinalis</name>
    <dbReference type="NCBI Taxonomy" id="1982626"/>
    <lineage>
        <taxon>Bacteria</taxon>
        <taxon>Bacillati</taxon>
        <taxon>Bacillota</taxon>
        <taxon>Erysipelotrichia</taxon>
        <taxon>Erysipelotrichales</taxon>
        <taxon>Coprobacillaceae</taxon>
        <taxon>Faecalibacillus</taxon>
    </lineage>
</organism>
<keyword evidence="1 10" id="KW-0963">Cytoplasm</keyword>
<proteinExistence type="inferred from homology"/>
<dbReference type="Gene3D" id="3.40.50.300">
    <property type="entry name" value="P-loop containing nucleotide triphosphate hydrolases"/>
    <property type="match status" value="1"/>
</dbReference>
<evidence type="ECO:0000256" key="2">
    <source>
        <dbReference type="ARBA" id="ARBA00022517"/>
    </source>
</evidence>
<dbReference type="GO" id="GO:0003924">
    <property type="term" value="F:GTPase activity"/>
    <property type="evidence" value="ECO:0007669"/>
    <property type="project" value="UniProtKB-UniRule"/>
</dbReference>
<dbReference type="GO" id="GO:0005525">
    <property type="term" value="F:GTP binding"/>
    <property type="evidence" value="ECO:0007669"/>
    <property type="project" value="UniProtKB-UniRule"/>
</dbReference>
<dbReference type="InterPro" id="IPR031944">
    <property type="entry name" value="RsgA_N"/>
</dbReference>
<dbReference type="PROSITE" id="PS50936">
    <property type="entry name" value="ENGC_GTPASE"/>
    <property type="match status" value="1"/>
</dbReference>
<dbReference type="KEGG" id="fit:Fi14EGH31_23040"/>
<dbReference type="InterPro" id="IPR010914">
    <property type="entry name" value="RsgA_GTPase_dom"/>
</dbReference>
<reference evidence="14" key="1">
    <citation type="submission" date="2020-09" db="EMBL/GenBank/DDBJ databases">
        <title>Complete genome sequencing of Faecalibacillus intestinalis strain 14EGH31.</title>
        <authorList>
            <person name="Sakamoto M."/>
            <person name="Murakami T."/>
            <person name="Mori H."/>
        </authorList>
    </citation>
    <scope>NUCLEOTIDE SEQUENCE [LARGE SCALE GENOMIC DNA]</scope>
    <source>
        <strain evidence="14">14EGH31</strain>
    </source>
</reference>
<dbReference type="SUPFAM" id="SSF52540">
    <property type="entry name" value="P-loop containing nucleoside triphosphate hydrolases"/>
    <property type="match status" value="1"/>
</dbReference>
<feature type="binding site" evidence="10">
    <location>
        <position position="254"/>
    </location>
    <ligand>
        <name>Zn(2+)</name>
        <dbReference type="ChEBI" id="CHEBI:29105"/>
    </ligand>
</feature>
<dbReference type="EMBL" id="AP024085">
    <property type="protein sequence ID" value="BCL58592.1"/>
    <property type="molecule type" value="Genomic_DNA"/>
</dbReference>
<dbReference type="Gene3D" id="1.10.40.50">
    <property type="entry name" value="Probable gtpase engc, domain 3"/>
    <property type="match status" value="1"/>
</dbReference>
<feature type="binding site" evidence="10">
    <location>
        <begin position="167"/>
        <end position="175"/>
    </location>
    <ligand>
        <name>GTP</name>
        <dbReference type="ChEBI" id="CHEBI:37565"/>
    </ligand>
</feature>
<keyword evidence="2 10" id="KW-0690">Ribosome biogenesis</keyword>
<comment type="cofactor">
    <cofactor evidence="10">
        <name>Zn(2+)</name>
        <dbReference type="ChEBI" id="CHEBI:29105"/>
    </cofactor>
    <text evidence="10">Binds 1 zinc ion per subunit.</text>
</comment>
<accession>A0A7I8E0Z6</accession>
<dbReference type="CDD" id="cd04466">
    <property type="entry name" value="S1_YloQ_GTPase"/>
    <property type="match status" value="1"/>
</dbReference>
<dbReference type="Proteomes" id="UP000593842">
    <property type="component" value="Chromosome"/>
</dbReference>
<evidence type="ECO:0000256" key="6">
    <source>
        <dbReference type="ARBA" id="ARBA00022801"/>
    </source>
</evidence>
<dbReference type="GO" id="GO:0042274">
    <property type="term" value="P:ribosomal small subunit biogenesis"/>
    <property type="evidence" value="ECO:0007669"/>
    <property type="project" value="UniProtKB-UniRule"/>
</dbReference>
<dbReference type="Pfam" id="PF16745">
    <property type="entry name" value="RsgA_N"/>
    <property type="match status" value="1"/>
</dbReference>
<feature type="binding site" evidence="10">
    <location>
        <position position="252"/>
    </location>
    <ligand>
        <name>Zn(2+)</name>
        <dbReference type="ChEBI" id="CHEBI:29105"/>
    </ligand>
</feature>
<dbReference type="InterPro" id="IPR004881">
    <property type="entry name" value="Ribosome_biogen_GTPase_RsgA"/>
</dbReference>
<dbReference type="InterPro" id="IPR012340">
    <property type="entry name" value="NA-bd_OB-fold"/>
</dbReference>
<dbReference type="HAMAP" id="MF_01820">
    <property type="entry name" value="GTPase_RsgA"/>
    <property type="match status" value="1"/>
</dbReference>
<feature type="binding site" evidence="10">
    <location>
        <position position="260"/>
    </location>
    <ligand>
        <name>Zn(2+)</name>
        <dbReference type="ChEBI" id="CHEBI:29105"/>
    </ligand>
</feature>
<keyword evidence="4 10" id="KW-0699">rRNA-binding</keyword>
<comment type="function">
    <text evidence="10">One of several proteins that assist in the late maturation steps of the functional core of the 30S ribosomal subunit. Helps release RbfA from mature subunits. May play a role in the assembly of ribosomal proteins into the subunit. Circularly permuted GTPase that catalyzes slow GTP hydrolysis, GTPase activity is stimulated by the 30S ribosomal subunit.</text>
</comment>
<dbReference type="GO" id="GO:0005737">
    <property type="term" value="C:cytoplasm"/>
    <property type="evidence" value="ECO:0007669"/>
    <property type="project" value="UniProtKB-SubCell"/>
</dbReference>
<keyword evidence="8 10" id="KW-0694">RNA-binding</keyword>
<evidence type="ECO:0000256" key="7">
    <source>
        <dbReference type="ARBA" id="ARBA00022833"/>
    </source>
</evidence>
<feature type="binding site" evidence="10">
    <location>
        <position position="247"/>
    </location>
    <ligand>
        <name>Zn(2+)</name>
        <dbReference type="ChEBI" id="CHEBI:29105"/>
    </ligand>
</feature>
<evidence type="ECO:0000256" key="10">
    <source>
        <dbReference type="HAMAP-Rule" id="MF_01820"/>
    </source>
</evidence>
<keyword evidence="3 10" id="KW-0479">Metal-binding</keyword>
<dbReference type="GO" id="GO:0046872">
    <property type="term" value="F:metal ion binding"/>
    <property type="evidence" value="ECO:0007669"/>
    <property type="project" value="UniProtKB-KW"/>
</dbReference>
<protein>
    <recommendedName>
        <fullName evidence="10">Small ribosomal subunit biogenesis GTPase RsgA</fullName>
        <ecNumber evidence="10">3.6.1.-</ecNumber>
    </recommendedName>
</protein>
<keyword evidence="9 10" id="KW-0342">GTP-binding</keyword>
<evidence type="ECO:0000256" key="1">
    <source>
        <dbReference type="ARBA" id="ARBA00022490"/>
    </source>
</evidence>
<dbReference type="PANTHER" id="PTHR32120">
    <property type="entry name" value="SMALL RIBOSOMAL SUBUNIT BIOGENESIS GTPASE RSGA"/>
    <property type="match status" value="1"/>
</dbReference>
<evidence type="ECO:0000256" key="8">
    <source>
        <dbReference type="ARBA" id="ARBA00022884"/>
    </source>
</evidence>
<evidence type="ECO:0000259" key="12">
    <source>
        <dbReference type="PROSITE" id="PS51721"/>
    </source>
</evidence>
<dbReference type="Gene3D" id="2.40.50.140">
    <property type="entry name" value="Nucleic acid-binding proteins"/>
    <property type="match status" value="1"/>
</dbReference>
<dbReference type="InterPro" id="IPR030378">
    <property type="entry name" value="G_CP_dom"/>
</dbReference>
<dbReference type="CDD" id="cd01854">
    <property type="entry name" value="YjeQ_EngC"/>
    <property type="match status" value="1"/>
</dbReference>
<comment type="subunit">
    <text evidence="10">Monomer. Associates with 30S ribosomal subunit, binds 16S rRNA.</text>
</comment>
<sequence>MKTNIDKGRIVKALAGFYYIDDGHEVHQCRARGKFRKQDIKPVVGDFVEFQKGNHDDGYLLKILERKNVLRRPPIANIDQALLVFSRKEPDFSTILLDKFLLLIEHYHIRPIIVISKMDIEGDDSIYQYIQEYRNAGYTVIETSSKQNKGIDEIKEIFKDQVTVITGQSGVGKSTLLNALDISLNLETNQISKALGRGKHTTRHVELMNLYDGYVADTPGFSSLELEMEPIEAARAYHDFDEYATDCKFRGCLHDSEPHCAVKEAVDEGKISKERYEHYLTMLKELKEKKEKRYD</sequence>
<dbReference type="SUPFAM" id="SSF50249">
    <property type="entry name" value="Nucleic acid-binding proteins"/>
    <property type="match status" value="1"/>
</dbReference>
<evidence type="ECO:0000256" key="9">
    <source>
        <dbReference type="ARBA" id="ARBA00023134"/>
    </source>
</evidence>
<comment type="subcellular location">
    <subcellularLocation>
        <location evidence="10">Cytoplasm</location>
    </subcellularLocation>
</comment>
<evidence type="ECO:0000313" key="13">
    <source>
        <dbReference type="EMBL" id="BCL58592.1"/>
    </source>
</evidence>
<dbReference type="PANTHER" id="PTHR32120:SF11">
    <property type="entry name" value="SMALL RIBOSOMAL SUBUNIT BIOGENESIS GTPASE RSGA 1, MITOCHONDRIAL-RELATED"/>
    <property type="match status" value="1"/>
</dbReference>
<keyword evidence="5 10" id="KW-0547">Nucleotide-binding</keyword>
<feature type="binding site" evidence="10">
    <location>
        <begin position="116"/>
        <end position="119"/>
    </location>
    <ligand>
        <name>GTP</name>
        <dbReference type="ChEBI" id="CHEBI:37565"/>
    </ligand>
</feature>
<feature type="domain" description="CP-type G" evidence="12">
    <location>
        <begin position="67"/>
        <end position="224"/>
    </location>
</feature>
<name>A0A7I8E0Z6_9FIRM</name>
<gene>
    <name evidence="10 13" type="primary">rsgA</name>
    <name evidence="13" type="ORF">Fi14EGH31_23040</name>
</gene>
<dbReference type="InterPro" id="IPR027417">
    <property type="entry name" value="P-loop_NTPase"/>
</dbReference>
<dbReference type="GO" id="GO:0019843">
    <property type="term" value="F:rRNA binding"/>
    <property type="evidence" value="ECO:0007669"/>
    <property type="project" value="UniProtKB-KW"/>
</dbReference>
<dbReference type="NCBIfam" id="TIGR00157">
    <property type="entry name" value="ribosome small subunit-dependent GTPase A"/>
    <property type="match status" value="1"/>
</dbReference>
<keyword evidence="7 10" id="KW-0862">Zinc</keyword>